<name>A0A2T0FM60_9ASCO</name>
<dbReference type="Proteomes" id="UP000238350">
    <property type="component" value="Unassembled WGS sequence"/>
</dbReference>
<dbReference type="AlphaFoldDB" id="A0A2T0FM60"/>
<evidence type="ECO:0000256" key="1">
    <source>
        <dbReference type="SAM" id="MobiDB-lite"/>
    </source>
</evidence>
<dbReference type="Pfam" id="PF12855">
    <property type="entry name" value="Ecl1"/>
    <property type="match status" value="1"/>
</dbReference>
<dbReference type="EMBL" id="NDIQ01000022">
    <property type="protein sequence ID" value="PRT56072.1"/>
    <property type="molecule type" value="Genomic_DNA"/>
</dbReference>
<dbReference type="InterPro" id="IPR024368">
    <property type="entry name" value="Ecl1/2/3"/>
</dbReference>
<reference evidence="2 3" key="1">
    <citation type="submission" date="2017-04" db="EMBL/GenBank/DDBJ databases">
        <title>Genome sequencing of [Candida] sorbophila.</title>
        <authorList>
            <person name="Ahn J.O."/>
        </authorList>
    </citation>
    <scope>NUCLEOTIDE SEQUENCE [LARGE SCALE GENOMIC DNA]</scope>
    <source>
        <strain evidence="2 3">DS02</strain>
    </source>
</reference>
<feature type="region of interest" description="Disordered" evidence="1">
    <location>
        <begin position="78"/>
        <end position="108"/>
    </location>
</feature>
<keyword evidence="3" id="KW-1185">Reference proteome</keyword>
<dbReference type="GeneID" id="36517440"/>
<accession>A0A2T0FM60</accession>
<dbReference type="RefSeq" id="XP_024666017.1">
    <property type="nucleotide sequence ID" value="XM_024810249.1"/>
</dbReference>
<dbReference type="OrthoDB" id="2563506at2759"/>
<gene>
    <name evidence="2" type="ORF">B9G98_03692</name>
</gene>
<sequence>MEVDFFPVYCSVCDKQLSDSSSGLYCSRQCEQADSSPRLSRKNSAGLTTISATLHYPSVLSCNKPNCQCGANDAPLVPELGLSPSDDEMSDYSLPPSPEIYPANDSTTQKPLPTVEYFSLSSSPLNQTTHFSL</sequence>
<protein>
    <submittedName>
        <fullName evidence="2">Uncharacterized protein</fullName>
    </submittedName>
</protein>
<evidence type="ECO:0000313" key="3">
    <source>
        <dbReference type="Proteomes" id="UP000238350"/>
    </source>
</evidence>
<proteinExistence type="predicted"/>
<comment type="caution">
    <text evidence="2">The sequence shown here is derived from an EMBL/GenBank/DDBJ whole genome shotgun (WGS) entry which is preliminary data.</text>
</comment>
<organism evidence="2 3">
    <name type="scientific">Wickerhamiella sorbophila</name>
    <dbReference type="NCBI Taxonomy" id="45607"/>
    <lineage>
        <taxon>Eukaryota</taxon>
        <taxon>Fungi</taxon>
        <taxon>Dikarya</taxon>
        <taxon>Ascomycota</taxon>
        <taxon>Saccharomycotina</taxon>
        <taxon>Dipodascomycetes</taxon>
        <taxon>Dipodascales</taxon>
        <taxon>Trichomonascaceae</taxon>
        <taxon>Wickerhamiella</taxon>
    </lineage>
</organism>
<evidence type="ECO:0000313" key="2">
    <source>
        <dbReference type="EMBL" id="PRT56072.1"/>
    </source>
</evidence>